<feature type="transmembrane region" description="Helical" evidence="13">
    <location>
        <begin position="206"/>
        <end position="229"/>
    </location>
</feature>
<evidence type="ECO:0000256" key="1">
    <source>
        <dbReference type="ARBA" id="ARBA00004141"/>
    </source>
</evidence>
<feature type="transmembrane region" description="Helical" evidence="13">
    <location>
        <begin position="23"/>
        <end position="41"/>
    </location>
</feature>
<feature type="transmembrane region" description="Helical" evidence="13">
    <location>
        <begin position="138"/>
        <end position="161"/>
    </location>
</feature>
<evidence type="ECO:0000256" key="13">
    <source>
        <dbReference type="SAM" id="Phobius"/>
    </source>
</evidence>
<evidence type="ECO:0000256" key="8">
    <source>
        <dbReference type="ARBA" id="ARBA00023098"/>
    </source>
</evidence>
<dbReference type="Proteomes" id="UP000015453">
    <property type="component" value="Unassembled WGS sequence"/>
</dbReference>
<evidence type="ECO:0000256" key="3">
    <source>
        <dbReference type="ARBA" id="ARBA00019082"/>
    </source>
</evidence>
<name>S8DK35_9LAMI</name>
<proteinExistence type="inferred from homology"/>
<dbReference type="EMBL" id="AUSU01005595">
    <property type="protein sequence ID" value="EPS63258.1"/>
    <property type="molecule type" value="Genomic_DNA"/>
</dbReference>
<evidence type="ECO:0000256" key="9">
    <source>
        <dbReference type="ARBA" id="ARBA00023136"/>
    </source>
</evidence>
<evidence type="ECO:0000313" key="15">
    <source>
        <dbReference type="Proteomes" id="UP000015453"/>
    </source>
</evidence>
<feature type="transmembrane region" description="Helical" evidence="13">
    <location>
        <begin position="48"/>
        <end position="68"/>
    </location>
</feature>
<dbReference type="GO" id="GO:0006656">
    <property type="term" value="P:phosphatidylcholine biosynthetic process"/>
    <property type="evidence" value="ECO:0007669"/>
    <property type="project" value="TreeGrafter"/>
</dbReference>
<dbReference type="Pfam" id="PF10998">
    <property type="entry name" value="DUF2838"/>
    <property type="match status" value="1"/>
</dbReference>
<keyword evidence="12" id="KW-0012">Acyltransferase</keyword>
<keyword evidence="5" id="KW-0808">Transferase</keyword>
<dbReference type="InterPro" id="IPR021261">
    <property type="entry name" value="GPCAT"/>
</dbReference>
<evidence type="ECO:0000256" key="4">
    <source>
        <dbReference type="ARBA" id="ARBA00022516"/>
    </source>
</evidence>
<reference evidence="14 15" key="1">
    <citation type="journal article" date="2013" name="BMC Genomics">
        <title>The miniature genome of a carnivorous plant Genlisea aurea contains a low number of genes and short non-coding sequences.</title>
        <authorList>
            <person name="Leushkin E.V."/>
            <person name="Sutormin R.A."/>
            <person name="Nabieva E.R."/>
            <person name="Penin A.A."/>
            <person name="Kondrashov A.S."/>
            <person name="Logacheva M.D."/>
        </authorList>
    </citation>
    <scope>NUCLEOTIDE SEQUENCE [LARGE SCALE GENOMIC DNA]</scope>
</reference>
<accession>S8DK35</accession>
<keyword evidence="9 13" id="KW-0472">Membrane</keyword>
<keyword evidence="8" id="KW-0443">Lipid metabolism</keyword>
<evidence type="ECO:0000313" key="14">
    <source>
        <dbReference type="EMBL" id="EPS63258.1"/>
    </source>
</evidence>
<evidence type="ECO:0000256" key="12">
    <source>
        <dbReference type="ARBA" id="ARBA00023315"/>
    </source>
</evidence>
<keyword evidence="11" id="KW-1208">Phospholipid metabolism</keyword>
<dbReference type="AlphaFoldDB" id="S8DK35"/>
<feature type="non-terminal residue" evidence="14">
    <location>
        <position position="1"/>
    </location>
</feature>
<protein>
    <recommendedName>
        <fullName evidence="3">Glycerophosphocholine acyltransferase 1</fullName>
    </recommendedName>
</protein>
<feature type="transmembrane region" description="Helical" evidence="13">
    <location>
        <begin position="74"/>
        <end position="93"/>
    </location>
</feature>
<keyword evidence="4" id="KW-0444">Lipid biosynthesis</keyword>
<dbReference type="PANTHER" id="PTHR31201">
    <property type="entry name" value="OS01G0585100 PROTEIN"/>
    <property type="match status" value="1"/>
</dbReference>
<evidence type="ECO:0000256" key="2">
    <source>
        <dbReference type="ARBA" id="ARBA00006675"/>
    </source>
</evidence>
<sequence length="269" mass="31880">HVMGTLGFGSCWYILGSSPESVPDLYCVLLAILVPLRWIYYRYMKWHYYLLDFCYYANTIFLVVLRLYPGNEKLFMVCFSFAEGPLAWALIVWRNGFVFHSADKLISIFIHLFPGIVFMTIRWRNAEPWPRIESFSLLWTWLLFVPMLLYCIWQLLYLLVVDVLRREMMLKDPEVLTSYRELSQKARKANNVWWYLNGLLGERNRLFTYILLQAVFTVATMAATLPIFLSYRLHIAFQLFKVSATLWNGAHFLLEVIPRKAILKTEKNK</sequence>
<comment type="subcellular location">
    <subcellularLocation>
        <location evidence="1">Membrane</location>
        <topology evidence="1">Multi-pass membrane protein</topology>
    </subcellularLocation>
</comment>
<gene>
    <name evidence="14" type="ORF">M569_11528</name>
</gene>
<keyword evidence="6 13" id="KW-0812">Transmembrane</keyword>
<keyword evidence="10" id="KW-0594">Phospholipid biosynthesis</keyword>
<keyword evidence="15" id="KW-1185">Reference proteome</keyword>
<organism evidence="14 15">
    <name type="scientific">Genlisea aurea</name>
    <dbReference type="NCBI Taxonomy" id="192259"/>
    <lineage>
        <taxon>Eukaryota</taxon>
        <taxon>Viridiplantae</taxon>
        <taxon>Streptophyta</taxon>
        <taxon>Embryophyta</taxon>
        <taxon>Tracheophyta</taxon>
        <taxon>Spermatophyta</taxon>
        <taxon>Magnoliopsida</taxon>
        <taxon>eudicotyledons</taxon>
        <taxon>Gunneridae</taxon>
        <taxon>Pentapetalae</taxon>
        <taxon>asterids</taxon>
        <taxon>lamiids</taxon>
        <taxon>Lamiales</taxon>
        <taxon>Lentibulariaceae</taxon>
        <taxon>Genlisea</taxon>
    </lineage>
</organism>
<keyword evidence="7 13" id="KW-1133">Transmembrane helix</keyword>
<comment type="similarity">
    <text evidence="2">Belongs to the GPC1 family.</text>
</comment>
<comment type="caution">
    <text evidence="14">The sequence shown here is derived from an EMBL/GenBank/DDBJ whole genome shotgun (WGS) entry which is preliminary data.</text>
</comment>
<dbReference type="GO" id="GO:0016746">
    <property type="term" value="F:acyltransferase activity"/>
    <property type="evidence" value="ECO:0007669"/>
    <property type="project" value="UniProtKB-KW"/>
</dbReference>
<evidence type="ECO:0000256" key="6">
    <source>
        <dbReference type="ARBA" id="ARBA00022692"/>
    </source>
</evidence>
<evidence type="ECO:0000256" key="5">
    <source>
        <dbReference type="ARBA" id="ARBA00022679"/>
    </source>
</evidence>
<feature type="transmembrane region" description="Helical" evidence="13">
    <location>
        <begin position="105"/>
        <end position="123"/>
    </location>
</feature>
<evidence type="ECO:0000256" key="11">
    <source>
        <dbReference type="ARBA" id="ARBA00023264"/>
    </source>
</evidence>
<dbReference type="OrthoDB" id="406287at2759"/>
<dbReference type="GO" id="GO:0016020">
    <property type="term" value="C:membrane"/>
    <property type="evidence" value="ECO:0007669"/>
    <property type="project" value="UniProtKB-SubCell"/>
</dbReference>
<dbReference type="PANTHER" id="PTHR31201:SF1">
    <property type="entry name" value="GLYCEROPHOSPHOCHOLINE ACYLTRANSFERASE 1"/>
    <property type="match status" value="1"/>
</dbReference>
<evidence type="ECO:0000256" key="10">
    <source>
        <dbReference type="ARBA" id="ARBA00023209"/>
    </source>
</evidence>
<evidence type="ECO:0000256" key="7">
    <source>
        <dbReference type="ARBA" id="ARBA00022989"/>
    </source>
</evidence>